<keyword evidence="2" id="KW-0808">Transferase</keyword>
<evidence type="ECO:0000313" key="10">
    <source>
        <dbReference type="Proteomes" id="UP001152797"/>
    </source>
</evidence>
<comment type="caution">
    <text evidence="8">The sequence shown here is derived from an EMBL/GenBank/DDBJ whole genome shotgun (WGS) entry which is preliminary data.</text>
</comment>
<feature type="compositionally biased region" description="Basic residues" evidence="6">
    <location>
        <begin position="1042"/>
        <end position="1051"/>
    </location>
</feature>
<feature type="compositionally biased region" description="Basic residues" evidence="6">
    <location>
        <begin position="1020"/>
        <end position="1033"/>
    </location>
</feature>
<keyword evidence="4 5" id="KW-0067">ATP-binding</keyword>
<dbReference type="AlphaFoldDB" id="A0A9P1DB78"/>
<keyword evidence="3 5" id="KW-0547">Nucleotide-binding</keyword>
<evidence type="ECO:0000256" key="1">
    <source>
        <dbReference type="ARBA" id="ARBA00022603"/>
    </source>
</evidence>
<feature type="domain" description="Protein kinase" evidence="7">
    <location>
        <begin position="331"/>
        <end position="594"/>
    </location>
</feature>
<keyword evidence="1" id="KW-0489">Methyltransferase</keyword>
<evidence type="ECO:0000313" key="8">
    <source>
        <dbReference type="EMBL" id="CAI4006180.1"/>
    </source>
</evidence>
<evidence type="ECO:0000256" key="5">
    <source>
        <dbReference type="PROSITE-ProRule" id="PRU10141"/>
    </source>
</evidence>
<accession>A0A9P1DB78</accession>
<dbReference type="Pfam" id="PF00145">
    <property type="entry name" value="DNA_methylase"/>
    <property type="match status" value="1"/>
</dbReference>
<sequence>VPEQKFRQGLMWNGGVSAEDSWSAQVPAYVQWKAFSIWINVSLCYGLSYPSTNLILIVTIGRVLNFVKAGKGFDLVLQAGFEFYKFSAAFILVTRQDRRCSVYGLEHEGLPGSVKLLDVWRDVFDAAWCDSLLDVVLSFLSTEMLLGFGRPLWPCGHNQIHSNKVAFADAFSKCACNNTLSLQEAKAPELSPCLWEMVVTHRLTCKTKLPKPAVRFQPGLRKAALKDGLCPKARRPFAIFLSENYKLKKGQGTKDDHAREMKRVSAQWKSLTAAKKASYRDRSAEEVRQQHIAMSTAGVFCKQLPQMPCQTDEAKAPLYSQQVPVALQGAFRLQQKLGEGSYGKAYEAFCKSTGKIVVLKLFSGRHGQTNMLRETDWLKLLVSELGDRYHTYFCSVFASDPAAEPCPWYSMEHGGQSLDKILKTCDLFKDERMELLACQLSCALRLLHSRHICHLDIKPGNLLWLSETRSLKLTDCGLMEFTSFRDKKVTHYSMYVTEGYRPPELYVNEVDRSLLTPAIDIFSAGSTLYEACVGKNLFRPLGKLGSIKDSVSQWCMLCQDVQVTKVRTMPLPMARAKAPTPQEILSCRLSEAGLWKDRIRSACAAAPAHRQTPYLTSSFTQKIATDCSGLDTPAFAAEACEIPFEQPFASDSNPSVRKWLKENGRANVIFEDILARPVSSLPQNVTGYVAGFPCQPYSRQSTVRRAFRDPRAKVFFAVLKTAGHLRPDWIVLENVGGIMNYKRQLLASFKRFGLLDDYLLCVLPLCPSVALQEPHRRPRIYFVMVRRDAALTSEKGVIAKFFAETMVEIRQSLPANQLTDYLDAGAVAPASQATRSGSASRYGAKWVKKHNEARPGLGLPPSAYSSGSACGFLTPRESSAVEMVLAANRGKQFPCVLDVSQSYDRMPVGWGFVPCLTTSSKLLLVSSGTRRLLSAAEKLKLLGLPAKVCSSRAVGVSALHAMAGNGMHLRAVGLAMMLAMSLTSNKKVAQSAVVDHSSGPLIFQWKAARLILAEGAGQKVARRRSGSKKKAKAKDKTGSSRHPCRNRKPKAQARVPGVQRVKRSLSEIYS</sequence>
<proteinExistence type="predicted"/>
<dbReference type="InterPro" id="IPR036910">
    <property type="entry name" value="HMG_box_dom_sf"/>
</dbReference>
<dbReference type="InterPro" id="IPR017441">
    <property type="entry name" value="Protein_kinase_ATP_BS"/>
</dbReference>
<dbReference type="GO" id="GO:0032259">
    <property type="term" value="P:methylation"/>
    <property type="evidence" value="ECO:0007669"/>
    <property type="project" value="UniProtKB-KW"/>
</dbReference>
<dbReference type="GO" id="GO:0004672">
    <property type="term" value="F:protein kinase activity"/>
    <property type="evidence" value="ECO:0007669"/>
    <property type="project" value="InterPro"/>
</dbReference>
<gene>
    <name evidence="8" type="ORF">C1SCF055_LOCUS31843</name>
</gene>
<dbReference type="GO" id="GO:0008168">
    <property type="term" value="F:methyltransferase activity"/>
    <property type="evidence" value="ECO:0007669"/>
    <property type="project" value="UniProtKB-KW"/>
</dbReference>
<dbReference type="SUPFAM" id="SSF53335">
    <property type="entry name" value="S-adenosyl-L-methionine-dependent methyltransferases"/>
    <property type="match status" value="1"/>
</dbReference>
<dbReference type="PROSITE" id="PS00107">
    <property type="entry name" value="PROTEIN_KINASE_ATP"/>
    <property type="match status" value="1"/>
</dbReference>
<dbReference type="EMBL" id="CAMXCT020003779">
    <property type="protein sequence ID" value="CAL1159555.1"/>
    <property type="molecule type" value="Genomic_DNA"/>
</dbReference>
<reference evidence="9 10" key="2">
    <citation type="submission" date="2024-05" db="EMBL/GenBank/DDBJ databases">
        <authorList>
            <person name="Chen Y."/>
            <person name="Shah S."/>
            <person name="Dougan E. K."/>
            <person name="Thang M."/>
            <person name="Chan C."/>
        </authorList>
    </citation>
    <scope>NUCLEOTIDE SEQUENCE [LARGE SCALE GENOMIC DNA]</scope>
</reference>
<dbReference type="InterPro" id="IPR011009">
    <property type="entry name" value="Kinase-like_dom_sf"/>
</dbReference>
<evidence type="ECO:0000259" key="7">
    <source>
        <dbReference type="PROSITE" id="PS50011"/>
    </source>
</evidence>
<dbReference type="OrthoDB" id="431461at2759"/>
<protein>
    <recommendedName>
        <fullName evidence="7">Protein kinase domain-containing protein</fullName>
    </recommendedName>
</protein>
<dbReference type="EMBL" id="CAMXCT030003779">
    <property type="protein sequence ID" value="CAL4793492.1"/>
    <property type="molecule type" value="Genomic_DNA"/>
</dbReference>
<dbReference type="SUPFAM" id="SSF47095">
    <property type="entry name" value="HMG-box"/>
    <property type="match status" value="1"/>
</dbReference>
<feature type="binding site" evidence="5">
    <location>
        <position position="360"/>
    </location>
    <ligand>
        <name>ATP</name>
        <dbReference type="ChEBI" id="CHEBI:30616"/>
    </ligand>
</feature>
<dbReference type="PROSITE" id="PS50011">
    <property type="entry name" value="PROTEIN_KINASE_DOM"/>
    <property type="match status" value="1"/>
</dbReference>
<dbReference type="InterPro" id="IPR000719">
    <property type="entry name" value="Prot_kinase_dom"/>
</dbReference>
<feature type="region of interest" description="Disordered" evidence="6">
    <location>
        <begin position="1019"/>
        <end position="1070"/>
    </location>
</feature>
<dbReference type="InterPro" id="IPR001525">
    <property type="entry name" value="C5_MeTfrase"/>
</dbReference>
<reference evidence="8" key="1">
    <citation type="submission" date="2022-10" db="EMBL/GenBank/DDBJ databases">
        <authorList>
            <person name="Chen Y."/>
            <person name="Dougan E. K."/>
            <person name="Chan C."/>
            <person name="Rhodes N."/>
            <person name="Thang M."/>
        </authorList>
    </citation>
    <scope>NUCLEOTIDE SEQUENCE</scope>
</reference>
<dbReference type="Proteomes" id="UP001152797">
    <property type="component" value="Unassembled WGS sequence"/>
</dbReference>
<dbReference type="Gene3D" id="1.10.510.10">
    <property type="entry name" value="Transferase(Phosphotransferase) domain 1"/>
    <property type="match status" value="1"/>
</dbReference>
<organism evidence="8">
    <name type="scientific">Cladocopium goreaui</name>
    <dbReference type="NCBI Taxonomy" id="2562237"/>
    <lineage>
        <taxon>Eukaryota</taxon>
        <taxon>Sar</taxon>
        <taxon>Alveolata</taxon>
        <taxon>Dinophyceae</taxon>
        <taxon>Suessiales</taxon>
        <taxon>Symbiodiniaceae</taxon>
        <taxon>Cladocopium</taxon>
    </lineage>
</organism>
<name>A0A9P1DB78_9DINO</name>
<evidence type="ECO:0000256" key="4">
    <source>
        <dbReference type="ARBA" id="ARBA00022840"/>
    </source>
</evidence>
<feature type="non-terminal residue" evidence="8">
    <location>
        <position position="1070"/>
    </location>
</feature>
<evidence type="ECO:0000256" key="3">
    <source>
        <dbReference type="ARBA" id="ARBA00022741"/>
    </source>
</evidence>
<dbReference type="SUPFAM" id="SSF56112">
    <property type="entry name" value="Protein kinase-like (PK-like)"/>
    <property type="match status" value="1"/>
</dbReference>
<dbReference type="PANTHER" id="PTHR24055">
    <property type="entry name" value="MITOGEN-ACTIVATED PROTEIN KINASE"/>
    <property type="match status" value="1"/>
</dbReference>
<dbReference type="Gene3D" id="1.10.30.10">
    <property type="entry name" value="High mobility group box domain"/>
    <property type="match status" value="1"/>
</dbReference>
<dbReference type="Pfam" id="PF00069">
    <property type="entry name" value="Pkinase"/>
    <property type="match status" value="1"/>
</dbReference>
<dbReference type="Gene3D" id="3.40.50.150">
    <property type="entry name" value="Vaccinia Virus protein VP39"/>
    <property type="match status" value="1"/>
</dbReference>
<dbReference type="InterPro" id="IPR050117">
    <property type="entry name" value="MAPK"/>
</dbReference>
<dbReference type="SMART" id="SM00220">
    <property type="entry name" value="S_TKc"/>
    <property type="match status" value="1"/>
</dbReference>
<keyword evidence="10" id="KW-1185">Reference proteome</keyword>
<evidence type="ECO:0000313" key="9">
    <source>
        <dbReference type="EMBL" id="CAL4793492.1"/>
    </source>
</evidence>
<dbReference type="GO" id="GO:0005524">
    <property type="term" value="F:ATP binding"/>
    <property type="evidence" value="ECO:0007669"/>
    <property type="project" value="UniProtKB-UniRule"/>
</dbReference>
<dbReference type="InterPro" id="IPR029063">
    <property type="entry name" value="SAM-dependent_MTases_sf"/>
</dbReference>
<evidence type="ECO:0000256" key="2">
    <source>
        <dbReference type="ARBA" id="ARBA00022679"/>
    </source>
</evidence>
<dbReference type="EMBL" id="CAMXCT010003779">
    <property type="protein sequence ID" value="CAI4006180.1"/>
    <property type="molecule type" value="Genomic_DNA"/>
</dbReference>
<evidence type="ECO:0000256" key="6">
    <source>
        <dbReference type="SAM" id="MobiDB-lite"/>
    </source>
</evidence>